<dbReference type="Pfam" id="PF00535">
    <property type="entry name" value="Glycos_transf_2"/>
    <property type="match status" value="1"/>
</dbReference>
<evidence type="ECO:0000313" key="3">
    <source>
        <dbReference type="Proteomes" id="UP000705983"/>
    </source>
</evidence>
<evidence type="ECO:0000259" key="1">
    <source>
        <dbReference type="Pfam" id="PF00535"/>
    </source>
</evidence>
<accession>A0ABS2TDF7</accession>
<dbReference type="Gene3D" id="3.90.550.10">
    <property type="entry name" value="Spore Coat Polysaccharide Biosynthesis Protein SpsA, Chain A"/>
    <property type="match status" value="1"/>
</dbReference>
<proteinExistence type="predicted"/>
<organism evidence="2 3">
    <name type="scientific">Flaviflexus equikiangi</name>
    <dbReference type="NCBI Taxonomy" id="2758573"/>
    <lineage>
        <taxon>Bacteria</taxon>
        <taxon>Bacillati</taxon>
        <taxon>Actinomycetota</taxon>
        <taxon>Actinomycetes</taxon>
        <taxon>Actinomycetales</taxon>
        <taxon>Actinomycetaceae</taxon>
        <taxon>Flaviflexus</taxon>
    </lineage>
</organism>
<sequence length="318" mass="34475">MSGCSGSAGRELTHALDTSATYASLATVGLVCLCKSHGGEEVAGPSIHVVTVAFNPGEELERMLASLRDAAPGAALTVDIVDNGTETEVVDRAARNGGARIIRPGKNLGYGAAADRALRESQADWFMVVNPDTVFTPDSMSELVAASERWPAGGVFGPRLANVDGTIYPSARELPSLSIGIGHALLVSVWPGNPWTARYHGITDREHVCGWLSGACLLLRPEAYRQIGGFDPNYFMFFEDVDLGLRMREAEWESVYVPSATVIHDQGTSWRDRPAPMIRAHHESAMRYISRAYPGKRNAPLRGAILAGLKLRSRWMTR</sequence>
<dbReference type="PANTHER" id="PTHR43179:SF7">
    <property type="entry name" value="RHAMNOSYLTRANSFERASE WBBL"/>
    <property type="match status" value="1"/>
</dbReference>
<evidence type="ECO:0000313" key="2">
    <source>
        <dbReference type="EMBL" id="MBM9432696.1"/>
    </source>
</evidence>
<reference evidence="3" key="1">
    <citation type="submission" date="2021-02" db="EMBL/GenBank/DDBJ databases">
        <title>Leucobacter sp. CX169.</title>
        <authorList>
            <person name="Cheng Y."/>
        </authorList>
    </citation>
    <scope>NUCLEOTIDE SEQUENCE [LARGE SCALE GENOMIC DNA]</scope>
    <source>
        <strain evidence="3">JY899</strain>
    </source>
</reference>
<feature type="domain" description="Glycosyltransferase 2-like" evidence="1">
    <location>
        <begin position="49"/>
        <end position="166"/>
    </location>
</feature>
<keyword evidence="3" id="KW-1185">Reference proteome</keyword>
<dbReference type="Proteomes" id="UP000705983">
    <property type="component" value="Unassembled WGS sequence"/>
</dbReference>
<protein>
    <submittedName>
        <fullName evidence="2">Glycosyltransferase family 2 protein</fullName>
    </submittedName>
</protein>
<dbReference type="CDD" id="cd04186">
    <property type="entry name" value="GT_2_like_c"/>
    <property type="match status" value="1"/>
</dbReference>
<comment type="caution">
    <text evidence="2">The sequence shown here is derived from an EMBL/GenBank/DDBJ whole genome shotgun (WGS) entry which is preliminary data.</text>
</comment>
<gene>
    <name evidence="2" type="ORF">JVW63_03125</name>
</gene>
<dbReference type="InterPro" id="IPR029044">
    <property type="entry name" value="Nucleotide-diphossugar_trans"/>
</dbReference>
<dbReference type="EMBL" id="JAFFJS010000001">
    <property type="protein sequence ID" value="MBM9432696.1"/>
    <property type="molecule type" value="Genomic_DNA"/>
</dbReference>
<dbReference type="InterPro" id="IPR001173">
    <property type="entry name" value="Glyco_trans_2-like"/>
</dbReference>
<dbReference type="PANTHER" id="PTHR43179">
    <property type="entry name" value="RHAMNOSYLTRANSFERASE WBBL"/>
    <property type="match status" value="1"/>
</dbReference>
<dbReference type="SUPFAM" id="SSF53448">
    <property type="entry name" value="Nucleotide-diphospho-sugar transferases"/>
    <property type="match status" value="1"/>
</dbReference>
<name>A0ABS2TDF7_9ACTO</name>